<feature type="region of interest" description="Disordered" evidence="1">
    <location>
        <begin position="35"/>
        <end position="60"/>
    </location>
</feature>
<evidence type="ECO:0000256" key="1">
    <source>
        <dbReference type="SAM" id="MobiDB-lite"/>
    </source>
</evidence>
<evidence type="ECO:0000313" key="3">
    <source>
        <dbReference type="Proteomes" id="UP001066276"/>
    </source>
</evidence>
<evidence type="ECO:0000313" key="2">
    <source>
        <dbReference type="EMBL" id="KAJ1199897.1"/>
    </source>
</evidence>
<keyword evidence="3" id="KW-1185">Reference proteome</keyword>
<accession>A0AAV7VF05</accession>
<proteinExistence type="predicted"/>
<protein>
    <submittedName>
        <fullName evidence="2">Uncharacterized protein</fullName>
    </submittedName>
</protein>
<gene>
    <name evidence="2" type="ORF">NDU88_003729</name>
</gene>
<dbReference type="Proteomes" id="UP001066276">
    <property type="component" value="Chromosome 2_1"/>
</dbReference>
<dbReference type="EMBL" id="JANPWB010000003">
    <property type="protein sequence ID" value="KAJ1199897.1"/>
    <property type="molecule type" value="Genomic_DNA"/>
</dbReference>
<reference evidence="2" key="1">
    <citation type="journal article" date="2022" name="bioRxiv">
        <title>Sequencing and chromosome-scale assembly of the giantPleurodeles waltlgenome.</title>
        <authorList>
            <person name="Brown T."/>
            <person name="Elewa A."/>
            <person name="Iarovenko S."/>
            <person name="Subramanian E."/>
            <person name="Araus A.J."/>
            <person name="Petzold A."/>
            <person name="Susuki M."/>
            <person name="Suzuki K.-i.T."/>
            <person name="Hayashi T."/>
            <person name="Toyoda A."/>
            <person name="Oliveira C."/>
            <person name="Osipova E."/>
            <person name="Leigh N.D."/>
            <person name="Simon A."/>
            <person name="Yun M.H."/>
        </authorList>
    </citation>
    <scope>NUCLEOTIDE SEQUENCE</scope>
    <source>
        <strain evidence="2">20211129_DDA</strain>
        <tissue evidence="2">Liver</tissue>
    </source>
</reference>
<dbReference type="AlphaFoldDB" id="A0AAV7VF05"/>
<name>A0AAV7VF05_PLEWA</name>
<organism evidence="2 3">
    <name type="scientific">Pleurodeles waltl</name>
    <name type="common">Iberian ribbed newt</name>
    <dbReference type="NCBI Taxonomy" id="8319"/>
    <lineage>
        <taxon>Eukaryota</taxon>
        <taxon>Metazoa</taxon>
        <taxon>Chordata</taxon>
        <taxon>Craniata</taxon>
        <taxon>Vertebrata</taxon>
        <taxon>Euteleostomi</taxon>
        <taxon>Amphibia</taxon>
        <taxon>Batrachia</taxon>
        <taxon>Caudata</taxon>
        <taxon>Salamandroidea</taxon>
        <taxon>Salamandridae</taxon>
        <taxon>Pleurodelinae</taxon>
        <taxon>Pleurodeles</taxon>
    </lineage>
</organism>
<comment type="caution">
    <text evidence="2">The sequence shown here is derived from an EMBL/GenBank/DDBJ whole genome shotgun (WGS) entry which is preliminary data.</text>
</comment>
<sequence>MPDCRDVADYGLQGRVCPAAAPCALPAVVPVSESHTAEPWGVGGGSAHLRAPGGPAGRGLPGDILHLPSRVHTATESRSRTPGVRLIVAY</sequence>